<organism evidence="1">
    <name type="scientific">Blechmonas ayalai leishbunyavirus 1</name>
    <dbReference type="NCBI Taxonomy" id="2364197"/>
    <lineage>
        <taxon>Viruses</taxon>
        <taxon>Riboviria</taxon>
        <taxon>Orthornavirae</taxon>
        <taxon>Negarnaviricota</taxon>
        <taxon>Polyploviricotina</taxon>
        <taxon>Ellioviricetes</taxon>
        <taxon>Bunyavirales</taxon>
    </lineage>
</organism>
<reference evidence="1" key="1">
    <citation type="journal article" date="2018" name="MBio">
        <title>RNA viruses in Blechomonas (Trypanosomatidae) and evolution of Leishmaniavirus.</title>
        <authorList>
            <person name="Grybchuk D."/>
            <person name="Yurchenko V."/>
        </authorList>
    </citation>
    <scope>NUCLEOTIDE SEQUENCE</scope>
    <source>
        <strain evidence="1">OSU3</strain>
    </source>
</reference>
<protein>
    <submittedName>
        <fullName evidence="1">Putative glycoprotein</fullName>
    </submittedName>
</protein>
<accession>A0A386ISA5</accession>
<sequence>MYLLLTRFVLLLAVLDFLGLFATVSTHCVPELTVDVEVPCFCEERCDSVRLEKPKIAPIVPTILIEVVSAIAAQLLSWNMDLSQQKAAVKSWKESNLLPCKILHQNTEQDYAIIGEEGLSRGFRHRIENDMFQINYEDYTDKHSKTWGRTGMTIVNNSGVIVKFDNLEPWITLNVSLPKHHHAKITTISRLDLDGILDQCAGCIGKSRYSQWHKLSRPAYFYMVSASEALAALSTCNFDVILTNQLNFVDLIQTYL</sequence>
<dbReference type="EMBL" id="MG967339">
    <property type="protein sequence ID" value="AYD61654.1"/>
    <property type="molecule type" value="Viral_cRNA"/>
</dbReference>
<name>A0A386ISA5_9VIRU</name>
<evidence type="ECO:0000313" key="1">
    <source>
        <dbReference type="EMBL" id="AYD61654.1"/>
    </source>
</evidence>
<proteinExistence type="predicted"/>